<evidence type="ECO:0000313" key="5">
    <source>
        <dbReference type="EMBL" id="AIA30529.1"/>
    </source>
</evidence>
<dbReference type="PANTHER" id="PTHR10188">
    <property type="entry name" value="L-ASPARAGINASE"/>
    <property type="match status" value="1"/>
</dbReference>
<dbReference type="RefSeq" id="WP_077304691.1">
    <property type="nucleotide sequence ID" value="NZ_CP007243.1"/>
</dbReference>
<dbReference type="OrthoDB" id="9780217at2"/>
<dbReference type="KEGG" id="lfp:Y981_06360"/>
<evidence type="ECO:0000313" key="6">
    <source>
        <dbReference type="Proteomes" id="UP000027059"/>
    </source>
</evidence>
<dbReference type="AlphaFoldDB" id="A0A059XPM9"/>
<feature type="region of interest" description="Disordered" evidence="4">
    <location>
        <begin position="1"/>
        <end position="21"/>
    </location>
</feature>
<accession>A0A059XPM9</accession>
<proteinExistence type="predicted"/>
<dbReference type="InterPro" id="IPR000246">
    <property type="entry name" value="Peptidase_T2"/>
</dbReference>
<organism evidence="5 6">
    <name type="scientific">Leptospirillum ferriphilum YSK</name>
    <dbReference type="NCBI Taxonomy" id="1441628"/>
    <lineage>
        <taxon>Bacteria</taxon>
        <taxon>Pseudomonadati</taxon>
        <taxon>Nitrospirota</taxon>
        <taxon>Nitrospiria</taxon>
        <taxon>Nitrospirales</taxon>
        <taxon>Nitrospiraceae</taxon>
        <taxon>Leptospirillum</taxon>
    </lineage>
</organism>
<evidence type="ECO:0000256" key="3">
    <source>
        <dbReference type="PIRSR" id="PIRSR600246-3"/>
    </source>
</evidence>
<reference evidence="6" key="1">
    <citation type="submission" date="2014-02" db="EMBL/GenBank/DDBJ databases">
        <title>Complete genome sequence and comparative genomic analysis of the nitrogen-fixing bacterium Leptospirillum ferriphilum YSK.</title>
        <authorList>
            <person name="Guo X."/>
            <person name="Yin H."/>
            <person name="Liang Y."/>
            <person name="Hu Q."/>
            <person name="Ma L."/>
            <person name="Xiao Y."/>
            <person name="Zhang X."/>
            <person name="Qiu G."/>
            <person name="Liu X."/>
        </authorList>
    </citation>
    <scope>NUCLEOTIDE SEQUENCE [LARGE SCALE GENOMIC DNA]</scope>
    <source>
        <strain evidence="6">YSK</strain>
    </source>
</reference>
<dbReference type="InterPro" id="IPR029055">
    <property type="entry name" value="Ntn_hydrolases_N"/>
</dbReference>
<dbReference type="CDD" id="cd04512">
    <property type="entry name" value="Ntn_Asparaginase_2_like"/>
    <property type="match status" value="1"/>
</dbReference>
<dbReference type="PANTHER" id="PTHR10188:SF43">
    <property type="entry name" value="ASPARAGINASE (EUROFUNG)"/>
    <property type="match status" value="1"/>
</dbReference>
<keyword evidence="6" id="KW-1185">Reference proteome</keyword>
<gene>
    <name evidence="5" type="ORF">Y981_06360</name>
</gene>
<evidence type="ECO:0000256" key="1">
    <source>
        <dbReference type="PIRSR" id="PIRSR600246-1"/>
    </source>
</evidence>
<dbReference type="Pfam" id="PF01112">
    <property type="entry name" value="Asparaginase_2"/>
    <property type="match status" value="1"/>
</dbReference>
<evidence type="ECO:0000256" key="2">
    <source>
        <dbReference type="PIRSR" id="PIRSR600246-2"/>
    </source>
</evidence>
<dbReference type="SUPFAM" id="SSF56235">
    <property type="entry name" value="N-terminal nucleophile aminohydrolases (Ntn hydrolases)"/>
    <property type="match status" value="1"/>
</dbReference>
<dbReference type="GO" id="GO:0016787">
    <property type="term" value="F:hydrolase activity"/>
    <property type="evidence" value="ECO:0007669"/>
    <property type="project" value="InterPro"/>
</dbReference>
<dbReference type="Proteomes" id="UP000027059">
    <property type="component" value="Chromosome"/>
</dbReference>
<feature type="binding site" evidence="2">
    <location>
        <begin position="231"/>
        <end position="234"/>
    </location>
    <ligand>
        <name>substrate</name>
    </ligand>
</feature>
<sequence length="336" mass="35897">MDWQNDPWSFPPIHRPENREGATLTSTPLLLLHTGFGSRLDHHLESFLKTVLRQGRRRLEQGESALEVTWSVVGLLEESGFFNAGRGAIPQEDGIVRRDIGTMDGKTLGYLGMPGLTTISCPARILPSLFGTTRHVLLSGEAASRWLVAEGLSDIPGPPPFEEKSLKTWQDRGDQGDHGTVGAVARDRNGHLAATTSTGGAGRMRAGRIGDSAVPGAGTYADDRLGAVSMTGLGEVILQNVAGYRFLCAVSKAPDRKGAEEAIREILADIAEGPAARTDGRIGGILISTRHGPFVFHHSGVLLAGAWREGEKEVVLKDSWNAGDDPCLPSLSILST</sequence>
<dbReference type="Gene3D" id="3.60.20.30">
    <property type="entry name" value="(Glycosyl)asparaginase"/>
    <property type="match status" value="1"/>
</dbReference>
<feature type="site" description="Cleavage; by autolysis" evidence="3">
    <location>
        <begin position="179"/>
        <end position="180"/>
    </location>
</feature>
<protein>
    <submittedName>
        <fullName evidence="5">Asparaginase</fullName>
    </submittedName>
</protein>
<reference evidence="5 6" key="2">
    <citation type="journal article" date="2015" name="Biomed. Res. Int.">
        <title>Effects of Arsenite Resistance on the Growth and Functional Gene Expression of Leptospirillum ferriphilum and Acidithiobacillus thiooxidans in Pure Culture and Coculture.</title>
        <authorList>
            <person name="Jiang H."/>
            <person name="Liang Y."/>
            <person name="Yin H."/>
            <person name="Xiao Y."/>
            <person name="Guo X."/>
            <person name="Xu Y."/>
            <person name="Hu Q."/>
            <person name="Liu H."/>
            <person name="Liu X."/>
        </authorList>
    </citation>
    <scope>NUCLEOTIDE SEQUENCE [LARGE SCALE GENOMIC DNA]</scope>
    <source>
        <strain evidence="5 6">YSK</strain>
    </source>
</reference>
<dbReference type="GO" id="GO:0005737">
    <property type="term" value="C:cytoplasm"/>
    <property type="evidence" value="ECO:0007669"/>
    <property type="project" value="TreeGrafter"/>
</dbReference>
<evidence type="ECO:0000256" key="4">
    <source>
        <dbReference type="SAM" id="MobiDB-lite"/>
    </source>
</evidence>
<feature type="active site" description="Nucleophile" evidence="1">
    <location>
        <position position="180"/>
    </location>
</feature>
<feature type="binding site" evidence="2">
    <location>
        <begin position="208"/>
        <end position="211"/>
    </location>
    <ligand>
        <name>substrate</name>
    </ligand>
</feature>
<dbReference type="HOGENOM" id="CLU_021603_1_2_0"/>
<name>A0A059XPM9_9BACT</name>
<dbReference type="EMBL" id="CP007243">
    <property type="protein sequence ID" value="AIA30529.1"/>
    <property type="molecule type" value="Genomic_DNA"/>
</dbReference>